<organism evidence="1 2">
    <name type="scientific">Channa argus</name>
    <name type="common">Northern snakehead</name>
    <name type="synonym">Ophicephalus argus</name>
    <dbReference type="NCBI Taxonomy" id="215402"/>
    <lineage>
        <taxon>Eukaryota</taxon>
        <taxon>Metazoa</taxon>
        <taxon>Chordata</taxon>
        <taxon>Craniata</taxon>
        <taxon>Vertebrata</taxon>
        <taxon>Euteleostomi</taxon>
        <taxon>Actinopterygii</taxon>
        <taxon>Neopterygii</taxon>
        <taxon>Teleostei</taxon>
        <taxon>Neoteleostei</taxon>
        <taxon>Acanthomorphata</taxon>
        <taxon>Anabantaria</taxon>
        <taxon>Anabantiformes</taxon>
        <taxon>Channoidei</taxon>
        <taxon>Channidae</taxon>
        <taxon>Channa</taxon>
    </lineage>
</organism>
<dbReference type="AlphaFoldDB" id="A0A6G1Q7W7"/>
<reference evidence="1 2" key="1">
    <citation type="submission" date="2019-02" db="EMBL/GenBank/DDBJ databases">
        <title>Opniocepnalus argus genome.</title>
        <authorList>
            <person name="Zhou C."/>
            <person name="Xiao S."/>
        </authorList>
    </citation>
    <scope>NUCLEOTIDE SEQUENCE [LARGE SCALE GENOMIC DNA]</scope>
    <source>
        <strain evidence="1">OARG1902GOOAL</strain>
        <tissue evidence="1">Muscle</tissue>
    </source>
</reference>
<evidence type="ECO:0000313" key="2">
    <source>
        <dbReference type="Proteomes" id="UP000503349"/>
    </source>
</evidence>
<accession>A0A6G1Q7W7</accession>
<sequence length="91" mass="10514">MFLPWSSDGLSTIRAVEEQYRQKPADGGRDCSQTVWTQDSNHVTHLRLMFLKFNDSYGRLNSSQDDQLCKKNTCQQQCGTNEKHLKHVIVL</sequence>
<dbReference type="EMBL" id="CM015724">
    <property type="protein sequence ID" value="KAF3698423.1"/>
    <property type="molecule type" value="Genomic_DNA"/>
</dbReference>
<keyword evidence="2" id="KW-1185">Reference proteome</keyword>
<proteinExistence type="predicted"/>
<gene>
    <name evidence="1" type="ORF">EXN66_Car014104</name>
</gene>
<dbReference type="Proteomes" id="UP000503349">
    <property type="component" value="Chromosome 13"/>
</dbReference>
<protein>
    <submittedName>
        <fullName evidence="1">Uncharacterized protein</fullName>
    </submittedName>
</protein>
<reference evidence="2" key="2">
    <citation type="submission" date="2019-02" db="EMBL/GenBank/DDBJ databases">
        <title>Opniocepnalus argus Var Kimnra genome.</title>
        <authorList>
            <person name="Zhou C."/>
            <person name="Xiao S."/>
        </authorList>
    </citation>
    <scope>NUCLEOTIDE SEQUENCE [LARGE SCALE GENOMIC DNA]</scope>
</reference>
<evidence type="ECO:0000313" key="1">
    <source>
        <dbReference type="EMBL" id="KAF3698423.1"/>
    </source>
</evidence>
<name>A0A6G1Q7W7_CHAAH</name>